<dbReference type="KEGG" id="ngr:NAEGRDRAFT_78088"/>
<dbReference type="PANTHER" id="PTHR33343">
    <property type="entry name" value="54S RIBOSOMAL PROTEIN BL35M"/>
    <property type="match status" value="1"/>
</dbReference>
<accession>D2V0Y9</accession>
<evidence type="ECO:0000313" key="6">
    <source>
        <dbReference type="Proteomes" id="UP000006671"/>
    </source>
</evidence>
<evidence type="ECO:0000256" key="2">
    <source>
        <dbReference type="ARBA" id="ARBA00022980"/>
    </source>
</evidence>
<dbReference type="Pfam" id="PF01632">
    <property type="entry name" value="Ribosomal_L35p"/>
    <property type="match status" value="1"/>
</dbReference>
<dbReference type="PRINTS" id="PR00064">
    <property type="entry name" value="RIBOSOMALL35"/>
</dbReference>
<dbReference type="RefSeq" id="XP_002682553.1">
    <property type="nucleotide sequence ID" value="XM_002682507.1"/>
</dbReference>
<dbReference type="HAMAP" id="MF_00514">
    <property type="entry name" value="Ribosomal_bL35"/>
    <property type="match status" value="1"/>
</dbReference>
<dbReference type="InterPro" id="IPR001706">
    <property type="entry name" value="Ribosomal_bL35"/>
</dbReference>
<dbReference type="InParanoid" id="D2V0Y9"/>
<comment type="similarity">
    <text evidence="1 4">Belongs to the bacterial ribosomal protein bL35 family.</text>
</comment>
<name>D2V0Y9_NAEGR</name>
<evidence type="ECO:0000256" key="4">
    <source>
        <dbReference type="RuleBase" id="RU000568"/>
    </source>
</evidence>
<sequence length="111" mass="12693">MMNTLAANPFVALKASSLSFGPSIFNQTNVRFRRVVRHNKLVTGVKSLKTKTSAKKRFRITGSGKIKRKQAGKRHHAWSKNRKRLNRLGKTVLVVCKGDKKKLKRFLSFKK</sequence>
<proteinExistence type="inferred from homology"/>
<reference evidence="5 6" key="1">
    <citation type="journal article" date="2010" name="Cell">
        <title>The genome of Naegleria gruberi illuminates early eukaryotic versatility.</title>
        <authorList>
            <person name="Fritz-Laylin L.K."/>
            <person name="Prochnik S.E."/>
            <person name="Ginger M.L."/>
            <person name="Dacks J.B."/>
            <person name="Carpenter M.L."/>
            <person name="Field M.C."/>
            <person name="Kuo A."/>
            <person name="Paredez A."/>
            <person name="Chapman J."/>
            <person name="Pham J."/>
            <person name="Shu S."/>
            <person name="Neupane R."/>
            <person name="Cipriano M."/>
            <person name="Mancuso J."/>
            <person name="Tu H."/>
            <person name="Salamov A."/>
            <person name="Lindquist E."/>
            <person name="Shapiro H."/>
            <person name="Lucas S."/>
            <person name="Grigoriev I.V."/>
            <person name="Cande W.Z."/>
            <person name="Fulton C."/>
            <person name="Rokhsar D.S."/>
            <person name="Dawson S.C."/>
        </authorList>
    </citation>
    <scope>NUCLEOTIDE SEQUENCE [LARGE SCALE GENOMIC DNA]</scope>
    <source>
        <strain evidence="5 6">NEG-M</strain>
    </source>
</reference>
<dbReference type="EMBL" id="GG738847">
    <property type="protein sequence ID" value="EFC49809.1"/>
    <property type="molecule type" value="Genomic_DNA"/>
</dbReference>
<dbReference type="Gene3D" id="4.10.410.60">
    <property type="match status" value="1"/>
</dbReference>
<keyword evidence="3 4" id="KW-0687">Ribonucleoprotein</keyword>
<dbReference type="GO" id="GO:0015934">
    <property type="term" value="C:large ribosomal subunit"/>
    <property type="evidence" value="ECO:0007669"/>
    <property type="project" value="TreeGrafter"/>
</dbReference>
<dbReference type="Proteomes" id="UP000006671">
    <property type="component" value="Unassembled WGS sequence"/>
</dbReference>
<dbReference type="NCBIfam" id="TIGR00001">
    <property type="entry name" value="rpmI_bact"/>
    <property type="match status" value="1"/>
</dbReference>
<dbReference type="AlphaFoldDB" id="D2V0Y9"/>
<dbReference type="OMA" id="GKRHHAW"/>
<dbReference type="GO" id="GO:0006412">
    <property type="term" value="P:translation"/>
    <property type="evidence" value="ECO:0007669"/>
    <property type="project" value="InterPro"/>
</dbReference>
<dbReference type="InterPro" id="IPR037229">
    <property type="entry name" value="Ribosomal_bL35_sf"/>
</dbReference>
<keyword evidence="2 4" id="KW-0689">Ribosomal protein</keyword>
<protein>
    <recommendedName>
        <fullName evidence="4">50S ribosomal protein L35</fullName>
    </recommendedName>
</protein>
<dbReference type="VEuPathDB" id="AmoebaDB:NAEGRDRAFT_78088"/>
<evidence type="ECO:0000256" key="3">
    <source>
        <dbReference type="ARBA" id="ARBA00023274"/>
    </source>
</evidence>
<evidence type="ECO:0000313" key="5">
    <source>
        <dbReference type="EMBL" id="EFC49809.1"/>
    </source>
</evidence>
<dbReference type="FunCoup" id="D2V0Y9">
    <property type="interactions" value="38"/>
</dbReference>
<evidence type="ECO:0000256" key="1">
    <source>
        <dbReference type="ARBA" id="ARBA00006598"/>
    </source>
</evidence>
<dbReference type="SUPFAM" id="SSF143034">
    <property type="entry name" value="L35p-like"/>
    <property type="match status" value="1"/>
</dbReference>
<dbReference type="FunFam" id="4.10.410.60:FF:000001">
    <property type="entry name" value="50S ribosomal protein L35"/>
    <property type="match status" value="1"/>
</dbReference>
<gene>
    <name evidence="5" type="ORF">NAEGRDRAFT_78088</name>
</gene>
<dbReference type="PROSITE" id="PS00936">
    <property type="entry name" value="RIBOSOMAL_L35"/>
    <property type="match status" value="1"/>
</dbReference>
<dbReference type="GO" id="GO:0003735">
    <property type="term" value="F:structural constituent of ribosome"/>
    <property type="evidence" value="ECO:0007669"/>
    <property type="project" value="InterPro"/>
</dbReference>
<dbReference type="OrthoDB" id="162638at2759"/>
<dbReference type="PANTHER" id="PTHR33343:SF1">
    <property type="entry name" value="LARGE RIBOSOMAL SUBUNIT PROTEIN BL35M"/>
    <property type="match status" value="1"/>
</dbReference>
<dbReference type="InterPro" id="IPR018265">
    <property type="entry name" value="Ribosomal_bL35_CS"/>
</dbReference>
<dbReference type="InterPro" id="IPR021137">
    <property type="entry name" value="Ribosomal_bL35-like"/>
</dbReference>
<organism evidence="6">
    <name type="scientific">Naegleria gruberi</name>
    <name type="common">Amoeba</name>
    <dbReference type="NCBI Taxonomy" id="5762"/>
    <lineage>
        <taxon>Eukaryota</taxon>
        <taxon>Discoba</taxon>
        <taxon>Heterolobosea</taxon>
        <taxon>Tetramitia</taxon>
        <taxon>Eutetramitia</taxon>
        <taxon>Vahlkampfiidae</taxon>
        <taxon>Naegleria</taxon>
    </lineage>
</organism>
<dbReference type="GeneID" id="8855485"/>
<keyword evidence="6" id="KW-1185">Reference proteome</keyword>